<dbReference type="OrthoDB" id="6629927at2"/>
<dbReference type="RefSeq" id="WP_090134479.1">
    <property type="nucleotide sequence ID" value="NZ_FMBC01000008.1"/>
</dbReference>
<gene>
    <name evidence="1" type="ORF">GA0061070_1008120</name>
</gene>
<keyword evidence="2" id="KW-1185">Reference proteome</keyword>
<evidence type="ECO:0000313" key="2">
    <source>
        <dbReference type="Proteomes" id="UP000198515"/>
    </source>
</evidence>
<name>A0A1C4BRR9_9ENTR</name>
<proteinExistence type="predicted"/>
<evidence type="ECO:0000313" key="1">
    <source>
        <dbReference type="EMBL" id="SCC09550.1"/>
    </source>
</evidence>
<protein>
    <submittedName>
        <fullName evidence="1">Uncharacterized protein</fullName>
    </submittedName>
</protein>
<sequence>MQTNNSDSDEMAKAIGYVVMELARTGCAITEEAINERLDIVLNKDARVAKKNVEPLKQLKFNESLCG</sequence>
<reference evidence="2" key="1">
    <citation type="submission" date="2016-08" db="EMBL/GenBank/DDBJ databases">
        <authorList>
            <person name="Varghese N."/>
            <person name="Submissions Spin"/>
        </authorList>
    </citation>
    <scope>NUCLEOTIDE SEQUENCE [LARGE SCALE GENOMIC DNA]</scope>
    <source>
        <strain evidence="2">REICA_142</strain>
    </source>
</reference>
<accession>A0A1C4BRR9</accession>
<dbReference type="Proteomes" id="UP000198515">
    <property type="component" value="Unassembled WGS sequence"/>
</dbReference>
<dbReference type="AlphaFoldDB" id="A0A1C4BRR9"/>
<dbReference type="EMBL" id="FMBC01000008">
    <property type="protein sequence ID" value="SCC09550.1"/>
    <property type="molecule type" value="Genomic_DNA"/>
</dbReference>
<organism evidence="1 2">
    <name type="scientific">Kosakonia oryziphila</name>
    <dbReference type="NCBI Taxonomy" id="1005667"/>
    <lineage>
        <taxon>Bacteria</taxon>
        <taxon>Pseudomonadati</taxon>
        <taxon>Pseudomonadota</taxon>
        <taxon>Gammaproteobacteria</taxon>
        <taxon>Enterobacterales</taxon>
        <taxon>Enterobacteriaceae</taxon>
        <taxon>Kosakonia</taxon>
    </lineage>
</organism>